<dbReference type="PANTHER" id="PTHR35530:SF1">
    <property type="entry name" value="2-HYDROXYMUCONATE TAUTOMERASE"/>
    <property type="match status" value="1"/>
</dbReference>
<evidence type="ECO:0000259" key="3">
    <source>
        <dbReference type="Pfam" id="PF01361"/>
    </source>
</evidence>
<evidence type="ECO:0000313" key="4">
    <source>
        <dbReference type="EMBL" id="MET3694359.1"/>
    </source>
</evidence>
<dbReference type="PANTHER" id="PTHR35530">
    <property type="entry name" value="TAUTOMERASE-RELATED"/>
    <property type="match status" value="1"/>
</dbReference>
<protein>
    <submittedName>
        <fullName evidence="4">4-oxalocrotonate tautomerase</fullName>
        <ecNumber evidence="4">5.3.2.6</ecNumber>
    </submittedName>
</protein>
<comment type="caution">
    <text evidence="4">The sequence shown here is derived from an EMBL/GenBank/DDBJ whole genome shotgun (WGS) entry which is preliminary data.</text>
</comment>
<accession>A0ABV2L929</accession>
<dbReference type="Gene3D" id="3.30.429.10">
    <property type="entry name" value="Macrophage Migration Inhibitory Factor"/>
    <property type="match status" value="2"/>
</dbReference>
<dbReference type="InterPro" id="IPR004370">
    <property type="entry name" value="4-OT-like_dom"/>
</dbReference>
<organism evidence="4 5">
    <name type="scientific">Methylobacterium goesingense</name>
    <dbReference type="NCBI Taxonomy" id="243690"/>
    <lineage>
        <taxon>Bacteria</taxon>
        <taxon>Pseudomonadati</taxon>
        <taxon>Pseudomonadota</taxon>
        <taxon>Alphaproteobacteria</taxon>
        <taxon>Hyphomicrobiales</taxon>
        <taxon>Methylobacteriaceae</taxon>
        <taxon>Methylobacterium</taxon>
    </lineage>
</organism>
<dbReference type="Pfam" id="PF01361">
    <property type="entry name" value="Tautomerase"/>
    <property type="match status" value="2"/>
</dbReference>
<dbReference type="RefSeq" id="WP_238283142.1">
    <property type="nucleotide sequence ID" value="NZ_BPQL01000258.1"/>
</dbReference>
<dbReference type="SUPFAM" id="SSF55331">
    <property type="entry name" value="Tautomerase/MIF"/>
    <property type="match status" value="1"/>
</dbReference>
<keyword evidence="5" id="KW-1185">Reference proteome</keyword>
<dbReference type="InterPro" id="IPR014347">
    <property type="entry name" value="Tautomerase/MIF_sf"/>
</dbReference>
<evidence type="ECO:0000256" key="1">
    <source>
        <dbReference type="ARBA" id="ARBA00006723"/>
    </source>
</evidence>
<comment type="similarity">
    <text evidence="1">Belongs to the 4-oxalocrotonate tautomerase family.</text>
</comment>
<dbReference type="EC" id="5.3.2.6" evidence="4"/>
<feature type="domain" description="4-oxalocrotonate tautomerase-like" evidence="3">
    <location>
        <begin position="69"/>
        <end position="119"/>
    </location>
</feature>
<evidence type="ECO:0000256" key="2">
    <source>
        <dbReference type="ARBA" id="ARBA00023235"/>
    </source>
</evidence>
<keyword evidence="2 4" id="KW-0413">Isomerase</keyword>
<gene>
    <name evidence="4" type="ORF">ABID43_003921</name>
</gene>
<proteinExistence type="inferred from homology"/>
<dbReference type="Proteomes" id="UP001549145">
    <property type="component" value="Unassembled WGS sequence"/>
</dbReference>
<dbReference type="GO" id="GO:0016853">
    <property type="term" value="F:isomerase activity"/>
    <property type="evidence" value="ECO:0007669"/>
    <property type="project" value="UniProtKB-KW"/>
</dbReference>
<name>A0ABV2L929_9HYPH</name>
<feature type="domain" description="4-oxalocrotonate tautomerase-like" evidence="3">
    <location>
        <begin position="2"/>
        <end position="55"/>
    </location>
</feature>
<evidence type="ECO:0000313" key="5">
    <source>
        <dbReference type="Proteomes" id="UP001549145"/>
    </source>
</evidence>
<reference evidence="4 5" key="1">
    <citation type="submission" date="2024-06" db="EMBL/GenBank/DDBJ databases">
        <title>Genomic Encyclopedia of Type Strains, Phase IV (KMG-IV): sequencing the most valuable type-strain genomes for metagenomic binning, comparative biology and taxonomic classification.</title>
        <authorList>
            <person name="Goeker M."/>
        </authorList>
    </citation>
    <scope>NUCLEOTIDE SEQUENCE [LARGE SCALE GENOMIC DNA]</scope>
    <source>
        <strain evidence="4 5">DSM 21331</strain>
    </source>
</reference>
<dbReference type="EMBL" id="JBEPMM010000014">
    <property type="protein sequence ID" value="MET3694359.1"/>
    <property type="molecule type" value="Genomic_DNA"/>
</dbReference>
<sequence length="129" mass="12936">MPFVHVTLAGPPPGAAALAALQAGVTTLMAEVLGKRADLTAVLVEGTAPGAWSIGAAPTRIAAHLDATVTAGSNSPAQKAAFVAAAHRLMAETLGEGLPLATYVVVDEVPAESWGYGGLTQARRAEGRP</sequence>